<dbReference type="OrthoDB" id="782223at2759"/>
<name>A0A8T2SKE6_CERRI</name>
<dbReference type="PANTHER" id="PTHR35989:SF1">
    <property type="entry name" value="MEDIATOR OF RNA POLYMERASE II TRANSCRIPTION SUBUNIT 32"/>
    <property type="match status" value="1"/>
</dbReference>
<dbReference type="GO" id="GO:0009631">
    <property type="term" value="P:cold acclimation"/>
    <property type="evidence" value="ECO:0007669"/>
    <property type="project" value="InterPro"/>
</dbReference>
<dbReference type="EMBL" id="CM035425">
    <property type="protein sequence ID" value="KAH7332404.1"/>
    <property type="molecule type" value="Genomic_DNA"/>
</dbReference>
<dbReference type="Proteomes" id="UP000825935">
    <property type="component" value="Chromosome 20"/>
</dbReference>
<protein>
    <recommendedName>
        <fullName evidence="4">Mediator of RNA polymerase II transcription subunit 32</fullName>
    </recommendedName>
</protein>
<evidence type="ECO:0008006" key="4">
    <source>
        <dbReference type="Google" id="ProtNLM"/>
    </source>
</evidence>
<organism evidence="2 3">
    <name type="scientific">Ceratopteris richardii</name>
    <name type="common">Triangle waterfern</name>
    <dbReference type="NCBI Taxonomy" id="49495"/>
    <lineage>
        <taxon>Eukaryota</taxon>
        <taxon>Viridiplantae</taxon>
        <taxon>Streptophyta</taxon>
        <taxon>Embryophyta</taxon>
        <taxon>Tracheophyta</taxon>
        <taxon>Polypodiopsida</taxon>
        <taxon>Polypodiidae</taxon>
        <taxon>Polypodiales</taxon>
        <taxon>Pteridineae</taxon>
        <taxon>Pteridaceae</taxon>
        <taxon>Parkerioideae</taxon>
        <taxon>Ceratopteris</taxon>
    </lineage>
</organism>
<keyword evidence="3" id="KW-1185">Reference proteome</keyword>
<dbReference type="GO" id="GO:0006355">
    <property type="term" value="P:regulation of DNA-templated transcription"/>
    <property type="evidence" value="ECO:0007669"/>
    <property type="project" value="InterPro"/>
</dbReference>
<dbReference type="AlphaFoldDB" id="A0A8T2SKE6"/>
<dbReference type="PANTHER" id="PTHR35989">
    <property type="entry name" value="MEDIATOR OF RNA POLYMERASE II TRANSCRIPTION SUBUNIT 32"/>
    <property type="match status" value="1"/>
</dbReference>
<evidence type="ECO:0000256" key="1">
    <source>
        <dbReference type="SAM" id="MobiDB-lite"/>
    </source>
</evidence>
<evidence type="ECO:0000313" key="3">
    <source>
        <dbReference type="Proteomes" id="UP000825935"/>
    </source>
</evidence>
<evidence type="ECO:0000313" key="2">
    <source>
        <dbReference type="EMBL" id="KAH7332404.1"/>
    </source>
</evidence>
<reference evidence="2" key="1">
    <citation type="submission" date="2021-08" db="EMBL/GenBank/DDBJ databases">
        <title>WGS assembly of Ceratopteris richardii.</title>
        <authorList>
            <person name="Marchant D.B."/>
            <person name="Chen G."/>
            <person name="Jenkins J."/>
            <person name="Shu S."/>
            <person name="Leebens-Mack J."/>
            <person name="Grimwood J."/>
            <person name="Schmutz J."/>
            <person name="Soltis P."/>
            <person name="Soltis D."/>
            <person name="Chen Z.-H."/>
        </authorList>
    </citation>
    <scope>NUCLEOTIDE SEQUENCE</scope>
    <source>
        <strain evidence="2">Whitten #5841</strain>
        <tissue evidence="2">Leaf</tissue>
    </source>
</reference>
<sequence length="148" mass="15754">MDHVVQSLQNAYNVLLGSAATVLETKEAADGLHTQQSDAALEAFLQNWQLFQVACDQAQEFIESIKQRIGSECLVDEATGFLAAKAGSDGRPALPPLSAVRLEQMSKAVRWLVIELQHGSSSGASTNQITANATTSANEARPSEDAAQ</sequence>
<dbReference type="GO" id="GO:0048364">
    <property type="term" value="P:root development"/>
    <property type="evidence" value="ECO:0007669"/>
    <property type="project" value="InterPro"/>
</dbReference>
<dbReference type="GO" id="GO:0010150">
    <property type="term" value="P:leaf senescence"/>
    <property type="evidence" value="ECO:0007669"/>
    <property type="project" value="InterPro"/>
</dbReference>
<comment type="caution">
    <text evidence="2">The sequence shown here is derived from an EMBL/GenBank/DDBJ whole genome shotgun (WGS) entry which is preliminary data.</text>
</comment>
<proteinExistence type="predicted"/>
<accession>A0A8T2SKE6</accession>
<gene>
    <name evidence="2" type="ORF">KP509_20G085300</name>
</gene>
<feature type="compositionally biased region" description="Polar residues" evidence="1">
    <location>
        <begin position="121"/>
        <end position="138"/>
    </location>
</feature>
<dbReference type="GO" id="GO:0016592">
    <property type="term" value="C:mediator complex"/>
    <property type="evidence" value="ECO:0007669"/>
    <property type="project" value="InterPro"/>
</dbReference>
<dbReference type="InterPro" id="IPR033244">
    <property type="entry name" value="MED32"/>
</dbReference>
<dbReference type="OMA" id="ENFKQHW"/>
<feature type="region of interest" description="Disordered" evidence="1">
    <location>
        <begin position="121"/>
        <end position="148"/>
    </location>
</feature>